<reference evidence="2" key="1">
    <citation type="journal article" date="2019" name="Int. J. Syst. Evol. Microbiol.">
        <title>The Global Catalogue of Microorganisms (GCM) 10K type strain sequencing project: providing services to taxonomists for standard genome sequencing and annotation.</title>
        <authorList>
            <consortium name="The Broad Institute Genomics Platform"/>
            <consortium name="The Broad Institute Genome Sequencing Center for Infectious Disease"/>
            <person name="Wu L."/>
            <person name="Ma J."/>
        </authorList>
    </citation>
    <scope>NUCLEOTIDE SEQUENCE [LARGE SCALE GENOMIC DNA]</scope>
    <source>
        <strain evidence="2">CGMCC 1.15420</strain>
    </source>
</reference>
<sequence>MELDTSKLSKASLIKIAESMVEKHHVFRLTFFVGKATIPDVVFIRAGFDLCTIY</sequence>
<gene>
    <name evidence="1" type="ORF">GCM10010913_21100</name>
</gene>
<dbReference type="EMBL" id="BMIW01000013">
    <property type="protein sequence ID" value="GGF99104.1"/>
    <property type="molecule type" value="Genomic_DNA"/>
</dbReference>
<evidence type="ECO:0000313" key="1">
    <source>
        <dbReference type="EMBL" id="GGF99104.1"/>
    </source>
</evidence>
<organism evidence="1 2">
    <name type="scientific">Paenibacillus aceti</name>
    <dbReference type="NCBI Taxonomy" id="1820010"/>
    <lineage>
        <taxon>Bacteria</taxon>
        <taxon>Bacillati</taxon>
        <taxon>Bacillota</taxon>
        <taxon>Bacilli</taxon>
        <taxon>Bacillales</taxon>
        <taxon>Paenibacillaceae</taxon>
        <taxon>Paenibacillus</taxon>
    </lineage>
</organism>
<proteinExistence type="predicted"/>
<keyword evidence="2" id="KW-1185">Reference proteome</keyword>
<name>A0ABQ1VU46_9BACL</name>
<accession>A0ABQ1VU46</accession>
<evidence type="ECO:0000313" key="2">
    <source>
        <dbReference type="Proteomes" id="UP000608420"/>
    </source>
</evidence>
<protein>
    <submittedName>
        <fullName evidence="1">Uncharacterized protein</fullName>
    </submittedName>
</protein>
<comment type="caution">
    <text evidence="1">The sequence shown here is derived from an EMBL/GenBank/DDBJ whole genome shotgun (WGS) entry which is preliminary data.</text>
</comment>
<dbReference type="Proteomes" id="UP000608420">
    <property type="component" value="Unassembled WGS sequence"/>
</dbReference>